<keyword evidence="4" id="KW-1185">Reference proteome</keyword>
<dbReference type="AlphaFoldDB" id="A0A1Z4M3C6"/>
<feature type="domain" description="CopG-like ribbon-helix-helix" evidence="2">
    <location>
        <begin position="17"/>
        <end position="59"/>
    </location>
</feature>
<dbReference type="InterPro" id="IPR012869">
    <property type="entry name" value="RHH_5"/>
</dbReference>
<organism evidence="3 4">
    <name type="scientific">Calothrix parasitica NIES-267</name>
    <dbReference type="NCBI Taxonomy" id="1973488"/>
    <lineage>
        <taxon>Bacteria</taxon>
        <taxon>Bacillati</taxon>
        <taxon>Cyanobacteriota</taxon>
        <taxon>Cyanophyceae</taxon>
        <taxon>Nostocales</taxon>
        <taxon>Calotrichaceae</taxon>
        <taxon>Calothrix</taxon>
    </lineage>
</organism>
<accession>A0A1Z4M3C6</accession>
<geneLocation type="plasmid" evidence="4">
    <name>Plasmid4 dna</name>
</geneLocation>
<dbReference type="OrthoDB" id="465824at2"/>
<keyword evidence="3" id="KW-0614">Plasmid</keyword>
<evidence type="ECO:0000256" key="1">
    <source>
        <dbReference type="SAM" id="MobiDB-lite"/>
    </source>
</evidence>
<name>A0A1Z4M3C6_9CYAN</name>
<feature type="region of interest" description="Disordered" evidence="1">
    <location>
        <begin position="62"/>
        <end position="81"/>
    </location>
</feature>
<sequence length="81" mass="9450">MYDRSDIQNIQIEDNVSKRVNLTIPDVVYEELEAWAEYQGRPTANLAAYLVESAIREAKEKGEYRTLRKKHDENHNKNPSS</sequence>
<evidence type="ECO:0000313" key="4">
    <source>
        <dbReference type="Proteomes" id="UP000218418"/>
    </source>
</evidence>
<dbReference type="Pfam" id="PF07878">
    <property type="entry name" value="RHH_5"/>
    <property type="match status" value="1"/>
</dbReference>
<evidence type="ECO:0000313" key="3">
    <source>
        <dbReference type="EMBL" id="BAY87993.1"/>
    </source>
</evidence>
<evidence type="ECO:0000259" key="2">
    <source>
        <dbReference type="Pfam" id="PF07878"/>
    </source>
</evidence>
<dbReference type="Proteomes" id="UP000218418">
    <property type="component" value="Plasmid plasmid4"/>
</dbReference>
<reference evidence="3 4" key="1">
    <citation type="submission" date="2017-06" db="EMBL/GenBank/DDBJ databases">
        <title>Genome sequencing of cyanobaciteial culture collection at National Institute for Environmental Studies (NIES).</title>
        <authorList>
            <person name="Hirose Y."/>
            <person name="Shimura Y."/>
            <person name="Fujisawa T."/>
            <person name="Nakamura Y."/>
            <person name="Kawachi M."/>
        </authorList>
    </citation>
    <scope>NUCLEOTIDE SEQUENCE [LARGE SCALE GENOMIC DNA]</scope>
    <source>
        <strain evidence="3 4">NIES-267</strain>
        <plasmid evidence="4">Plasmid4 dna</plasmid>
    </source>
</reference>
<gene>
    <name evidence="3" type="ORF">NIES267_75350</name>
</gene>
<protein>
    <recommendedName>
        <fullName evidence="2">CopG-like ribbon-helix-helix domain-containing protein</fullName>
    </recommendedName>
</protein>
<proteinExistence type="predicted"/>
<dbReference type="EMBL" id="AP018231">
    <property type="protein sequence ID" value="BAY87993.1"/>
    <property type="molecule type" value="Genomic_DNA"/>
</dbReference>